<sequence>MYKPLLLIILGPTAVGKTDFAIERALECGSPVVSCDSRQIYKELKIGTAPPSSEQLARVRHYFIFSHSVNDYFTAGRYEIEALALLDELFKTHSTVVMAGGSGLYIDALCNGLDDFPPADQNLRRRLTLKAEKEGVESLAALLREIDPLSYETIEISNRQRVIRAVEVTLQTGRKFSDWKSHAVKERPFQIRKIFLSRDRELLYERINKRVDLMMEQGLLDEALSLMRFRDRPALNTVGYKELFDYIDGKTSLAEAVELIKRNSRRYAKKQLTYWRRDNALETVCI</sequence>
<keyword evidence="8 10" id="KW-0460">Magnesium</keyword>
<comment type="caution">
    <text evidence="14">The sequence shown here is derived from an EMBL/GenBank/DDBJ whole genome shotgun (WGS) entry which is preliminary data.</text>
</comment>
<evidence type="ECO:0000256" key="8">
    <source>
        <dbReference type="ARBA" id="ARBA00022842"/>
    </source>
</evidence>
<proteinExistence type="inferred from homology"/>
<comment type="similarity">
    <text evidence="3 10 13">Belongs to the IPP transferase family.</text>
</comment>
<evidence type="ECO:0000256" key="3">
    <source>
        <dbReference type="ARBA" id="ARBA00005842"/>
    </source>
</evidence>
<evidence type="ECO:0000256" key="13">
    <source>
        <dbReference type="RuleBase" id="RU003785"/>
    </source>
</evidence>
<dbReference type="Pfam" id="PF01715">
    <property type="entry name" value="IPPT"/>
    <property type="match status" value="1"/>
</dbReference>
<keyword evidence="5 10" id="KW-0819">tRNA processing</keyword>
<evidence type="ECO:0000256" key="5">
    <source>
        <dbReference type="ARBA" id="ARBA00022694"/>
    </source>
</evidence>
<feature type="site" description="Interaction with substrate tRNA" evidence="10">
    <location>
        <position position="102"/>
    </location>
</feature>
<evidence type="ECO:0000313" key="14">
    <source>
        <dbReference type="EMBL" id="MBO8429448.1"/>
    </source>
</evidence>
<evidence type="ECO:0000256" key="2">
    <source>
        <dbReference type="ARBA" id="ARBA00003213"/>
    </source>
</evidence>
<dbReference type="InterPro" id="IPR018022">
    <property type="entry name" value="IPT"/>
</dbReference>
<reference evidence="14" key="2">
    <citation type="journal article" date="2021" name="PeerJ">
        <title>Extensive microbial diversity within the chicken gut microbiome revealed by metagenomics and culture.</title>
        <authorList>
            <person name="Gilroy R."/>
            <person name="Ravi A."/>
            <person name="Getino M."/>
            <person name="Pursley I."/>
            <person name="Horton D.L."/>
            <person name="Alikhan N.F."/>
            <person name="Baker D."/>
            <person name="Gharbi K."/>
            <person name="Hall N."/>
            <person name="Watson M."/>
            <person name="Adriaenssens E.M."/>
            <person name="Foster-Nyarko E."/>
            <person name="Jarju S."/>
            <person name="Secka A."/>
            <person name="Antonio M."/>
            <person name="Oren A."/>
            <person name="Chaudhuri R.R."/>
            <person name="La Ragione R."/>
            <person name="Hildebrand F."/>
            <person name="Pallen M.J."/>
        </authorList>
    </citation>
    <scope>NUCLEOTIDE SEQUENCE</scope>
    <source>
        <strain evidence="14">15467</strain>
    </source>
</reference>
<dbReference type="EMBL" id="JADINB010000130">
    <property type="protein sequence ID" value="MBO8429448.1"/>
    <property type="molecule type" value="Genomic_DNA"/>
</dbReference>
<organism evidence="14 15">
    <name type="scientific">Candidatus Egerieousia excrementavium</name>
    <dbReference type="NCBI Taxonomy" id="2840778"/>
    <lineage>
        <taxon>Bacteria</taxon>
        <taxon>Pseudomonadati</taxon>
        <taxon>Bacteroidota</taxon>
        <taxon>Bacteroidia</taxon>
        <taxon>Bacteroidales</taxon>
        <taxon>Candidatus Egerieousia</taxon>
    </lineage>
</organism>
<evidence type="ECO:0000256" key="9">
    <source>
        <dbReference type="ARBA" id="ARBA00049563"/>
    </source>
</evidence>
<dbReference type="GO" id="GO:0052381">
    <property type="term" value="F:tRNA dimethylallyltransferase activity"/>
    <property type="evidence" value="ECO:0007669"/>
    <property type="project" value="UniProtKB-UniRule"/>
</dbReference>
<dbReference type="Gene3D" id="3.40.50.300">
    <property type="entry name" value="P-loop containing nucleotide triphosphate hydrolases"/>
    <property type="match status" value="1"/>
</dbReference>
<dbReference type="SUPFAM" id="SSF52540">
    <property type="entry name" value="P-loop containing nucleoside triphosphate hydrolases"/>
    <property type="match status" value="2"/>
</dbReference>
<dbReference type="GO" id="GO:0006400">
    <property type="term" value="P:tRNA modification"/>
    <property type="evidence" value="ECO:0007669"/>
    <property type="project" value="TreeGrafter"/>
</dbReference>
<dbReference type="GO" id="GO:0005524">
    <property type="term" value="F:ATP binding"/>
    <property type="evidence" value="ECO:0007669"/>
    <property type="project" value="UniProtKB-UniRule"/>
</dbReference>
<name>A0A9D9DMM1_9BACT</name>
<evidence type="ECO:0000313" key="15">
    <source>
        <dbReference type="Proteomes" id="UP000823635"/>
    </source>
</evidence>
<dbReference type="AlphaFoldDB" id="A0A9D9DMM1"/>
<comment type="subunit">
    <text evidence="10">Monomer.</text>
</comment>
<keyword evidence="7 10" id="KW-0067">ATP-binding</keyword>
<dbReference type="Proteomes" id="UP000823635">
    <property type="component" value="Unassembled WGS sequence"/>
</dbReference>
<gene>
    <name evidence="10 14" type="primary">miaA</name>
    <name evidence="14" type="ORF">IAC68_05920</name>
</gene>
<dbReference type="EC" id="2.5.1.75" evidence="10"/>
<evidence type="ECO:0000256" key="11">
    <source>
        <dbReference type="RuleBase" id="RU003783"/>
    </source>
</evidence>
<evidence type="ECO:0000256" key="7">
    <source>
        <dbReference type="ARBA" id="ARBA00022840"/>
    </source>
</evidence>
<dbReference type="HAMAP" id="MF_00185">
    <property type="entry name" value="IPP_trans"/>
    <property type="match status" value="1"/>
</dbReference>
<dbReference type="NCBIfam" id="TIGR00174">
    <property type="entry name" value="miaA"/>
    <property type="match status" value="1"/>
</dbReference>
<reference evidence="14" key="1">
    <citation type="submission" date="2020-10" db="EMBL/GenBank/DDBJ databases">
        <authorList>
            <person name="Gilroy R."/>
        </authorList>
    </citation>
    <scope>NUCLEOTIDE SEQUENCE</scope>
    <source>
        <strain evidence="14">15467</strain>
    </source>
</reference>
<comment type="catalytic activity">
    <reaction evidence="9 10 11">
        <text>adenosine(37) in tRNA + dimethylallyl diphosphate = N(6)-dimethylallyladenosine(37) in tRNA + diphosphate</text>
        <dbReference type="Rhea" id="RHEA:26482"/>
        <dbReference type="Rhea" id="RHEA-COMP:10162"/>
        <dbReference type="Rhea" id="RHEA-COMP:10375"/>
        <dbReference type="ChEBI" id="CHEBI:33019"/>
        <dbReference type="ChEBI" id="CHEBI:57623"/>
        <dbReference type="ChEBI" id="CHEBI:74411"/>
        <dbReference type="ChEBI" id="CHEBI:74415"/>
        <dbReference type="EC" id="2.5.1.75"/>
    </reaction>
</comment>
<dbReference type="PANTHER" id="PTHR11088:SF60">
    <property type="entry name" value="TRNA DIMETHYLALLYLTRANSFERASE"/>
    <property type="match status" value="1"/>
</dbReference>
<evidence type="ECO:0000256" key="1">
    <source>
        <dbReference type="ARBA" id="ARBA00001946"/>
    </source>
</evidence>
<accession>A0A9D9DMM1</accession>
<comment type="function">
    <text evidence="2 10 12">Catalyzes the transfer of a dimethylallyl group onto the adenine at position 37 in tRNAs that read codons beginning with uridine, leading to the formation of N6-(dimethylallyl)adenosine (i(6)A).</text>
</comment>
<comment type="caution">
    <text evidence="10">Lacks conserved residue(s) required for the propagation of feature annotation.</text>
</comment>
<protein>
    <recommendedName>
        <fullName evidence="10">tRNA dimethylallyltransferase</fullName>
        <ecNumber evidence="10">2.5.1.75</ecNumber>
    </recommendedName>
    <alternativeName>
        <fullName evidence="10">Dimethylallyl diphosphate:tRNA dimethylallyltransferase</fullName>
        <shortName evidence="10">DMAPP:tRNA dimethylallyltransferase</shortName>
        <shortName evidence="10">DMATase</shortName>
    </alternativeName>
    <alternativeName>
        <fullName evidence="10">Isopentenyl-diphosphate:tRNA isopentenyltransferase</fullName>
        <shortName evidence="10">IPP transferase</shortName>
        <shortName evidence="10">IPPT</shortName>
        <shortName evidence="10">IPTase</shortName>
    </alternativeName>
</protein>
<feature type="region of interest" description="Interaction with substrate tRNA" evidence="10">
    <location>
        <begin position="36"/>
        <end position="39"/>
    </location>
</feature>
<dbReference type="InterPro" id="IPR027417">
    <property type="entry name" value="P-loop_NTPase"/>
</dbReference>
<evidence type="ECO:0000256" key="12">
    <source>
        <dbReference type="RuleBase" id="RU003784"/>
    </source>
</evidence>
<feature type="site" description="Interaction with substrate tRNA" evidence="10">
    <location>
        <position position="124"/>
    </location>
</feature>
<keyword evidence="4 10" id="KW-0808">Transferase</keyword>
<evidence type="ECO:0000256" key="10">
    <source>
        <dbReference type="HAMAP-Rule" id="MF_00185"/>
    </source>
</evidence>
<dbReference type="Gene3D" id="1.10.20.140">
    <property type="match status" value="1"/>
</dbReference>
<feature type="binding site" evidence="10">
    <location>
        <begin position="11"/>
        <end position="18"/>
    </location>
    <ligand>
        <name>ATP</name>
        <dbReference type="ChEBI" id="CHEBI:30616"/>
    </ligand>
</feature>
<comment type="cofactor">
    <cofactor evidence="1 10">
        <name>Mg(2+)</name>
        <dbReference type="ChEBI" id="CHEBI:18420"/>
    </cofactor>
</comment>
<feature type="region of interest" description="Interaction with substrate tRNA" evidence="10">
    <location>
        <begin position="160"/>
        <end position="164"/>
    </location>
</feature>
<keyword evidence="6 10" id="KW-0547">Nucleotide-binding</keyword>
<evidence type="ECO:0000256" key="4">
    <source>
        <dbReference type="ARBA" id="ARBA00022679"/>
    </source>
</evidence>
<feature type="binding site" evidence="10">
    <location>
        <begin position="13"/>
        <end position="18"/>
    </location>
    <ligand>
        <name>substrate</name>
    </ligand>
</feature>
<dbReference type="PANTHER" id="PTHR11088">
    <property type="entry name" value="TRNA DIMETHYLALLYLTRANSFERASE"/>
    <property type="match status" value="1"/>
</dbReference>
<dbReference type="InterPro" id="IPR039657">
    <property type="entry name" value="Dimethylallyltransferase"/>
</dbReference>
<evidence type="ECO:0000256" key="6">
    <source>
        <dbReference type="ARBA" id="ARBA00022741"/>
    </source>
</evidence>